<gene>
    <name evidence="2" type="ORF">g.2339</name>
    <name evidence="3" type="ORF">g.2340</name>
</gene>
<protein>
    <submittedName>
        <fullName evidence="3">Uncharacterized protein</fullName>
    </submittedName>
</protein>
<dbReference type="EMBL" id="GEDC01012430">
    <property type="protein sequence ID" value="JAS24868.1"/>
    <property type="molecule type" value="Transcribed_RNA"/>
</dbReference>
<keyword evidence="1" id="KW-0472">Membrane</keyword>
<accession>A0A1B6DGS9</accession>
<evidence type="ECO:0000313" key="3">
    <source>
        <dbReference type="EMBL" id="JAS24868.1"/>
    </source>
</evidence>
<dbReference type="EMBL" id="GEDC01027438">
    <property type="protein sequence ID" value="JAS09860.1"/>
    <property type="molecule type" value="Transcribed_RNA"/>
</dbReference>
<sequence>MIDVIGRNFHTHNYEFIIVLVQLIFVLFYASVIAASVPGGGIKKTLSMLKVNRCNNHAIFVREKSSARLAKSNLTDAELYNIYKNVVDAEYKVFLNINSHWKKYDNLKKEKKFYRKIDLALQKLDLIRGHTNRTITENLKTMKEGLAIVQKLRKDLVFDGVYENLGIVRHLDTLI</sequence>
<keyword evidence="1" id="KW-0812">Transmembrane</keyword>
<organism evidence="3">
    <name type="scientific">Clastoptera arizonana</name>
    <name type="common">Arizona spittle bug</name>
    <dbReference type="NCBI Taxonomy" id="38151"/>
    <lineage>
        <taxon>Eukaryota</taxon>
        <taxon>Metazoa</taxon>
        <taxon>Ecdysozoa</taxon>
        <taxon>Arthropoda</taxon>
        <taxon>Hexapoda</taxon>
        <taxon>Insecta</taxon>
        <taxon>Pterygota</taxon>
        <taxon>Neoptera</taxon>
        <taxon>Paraneoptera</taxon>
        <taxon>Hemiptera</taxon>
        <taxon>Auchenorrhyncha</taxon>
        <taxon>Cercopoidea</taxon>
        <taxon>Clastopteridae</taxon>
        <taxon>Clastoptera</taxon>
    </lineage>
</organism>
<name>A0A1B6DGS9_9HEMI</name>
<proteinExistence type="predicted"/>
<evidence type="ECO:0000313" key="2">
    <source>
        <dbReference type="EMBL" id="JAS09860.1"/>
    </source>
</evidence>
<feature type="transmembrane region" description="Helical" evidence="1">
    <location>
        <begin position="16"/>
        <end position="37"/>
    </location>
</feature>
<reference evidence="3" key="1">
    <citation type="submission" date="2015-12" db="EMBL/GenBank/DDBJ databases">
        <title>De novo transcriptome assembly of four potential Pierce s Disease insect vectors from Arizona vineyards.</title>
        <authorList>
            <person name="Tassone E.E."/>
        </authorList>
    </citation>
    <scope>NUCLEOTIDE SEQUENCE</scope>
</reference>
<keyword evidence="1" id="KW-1133">Transmembrane helix</keyword>
<evidence type="ECO:0000256" key="1">
    <source>
        <dbReference type="SAM" id="Phobius"/>
    </source>
</evidence>
<dbReference type="AlphaFoldDB" id="A0A1B6DGS9"/>